<dbReference type="InterPro" id="IPR051015">
    <property type="entry name" value="EvgA-like"/>
</dbReference>
<comment type="caution">
    <text evidence="3">The sequence shown here is derived from an EMBL/GenBank/DDBJ whole genome shotgun (WGS) entry which is preliminary data.</text>
</comment>
<reference evidence="3 4" key="1">
    <citation type="submission" date="2022-05" db="EMBL/GenBank/DDBJ databases">
        <title>Luteimonas sp. SX5, whole genome shotgun sequencing project.</title>
        <authorList>
            <person name="Zhao G."/>
            <person name="Shen L."/>
        </authorList>
    </citation>
    <scope>NUCLEOTIDE SEQUENCE [LARGE SCALE GENOMIC DNA]</scope>
    <source>
        <strain evidence="3 4">SX5</strain>
    </source>
</reference>
<dbReference type="PANTHER" id="PTHR45566">
    <property type="entry name" value="HTH-TYPE TRANSCRIPTIONAL REGULATOR YHJB-RELATED"/>
    <property type="match status" value="1"/>
</dbReference>
<dbReference type="EMBL" id="JAMBEP010000001">
    <property type="protein sequence ID" value="MCL1633967.1"/>
    <property type="molecule type" value="Genomic_DNA"/>
</dbReference>
<name>A0ABT0MGH3_9GAMM</name>
<dbReference type="Proteomes" id="UP001431217">
    <property type="component" value="Unassembled WGS sequence"/>
</dbReference>
<dbReference type="Pfam" id="PF00072">
    <property type="entry name" value="Response_reg"/>
    <property type="match status" value="1"/>
</dbReference>
<proteinExistence type="predicted"/>
<feature type="domain" description="Response regulatory" evidence="2">
    <location>
        <begin position="5"/>
        <end position="119"/>
    </location>
</feature>
<dbReference type="InterPro" id="IPR011006">
    <property type="entry name" value="CheY-like_superfamily"/>
</dbReference>
<keyword evidence="1" id="KW-0597">Phosphoprotein</keyword>
<evidence type="ECO:0000313" key="4">
    <source>
        <dbReference type="Proteomes" id="UP001431217"/>
    </source>
</evidence>
<dbReference type="InterPro" id="IPR058245">
    <property type="entry name" value="NreC/VraR/RcsB-like_REC"/>
</dbReference>
<evidence type="ECO:0000256" key="1">
    <source>
        <dbReference type="PROSITE-ProRule" id="PRU00169"/>
    </source>
</evidence>
<evidence type="ECO:0000313" key="3">
    <source>
        <dbReference type="EMBL" id="MCL1633967.1"/>
    </source>
</evidence>
<organism evidence="3 4">
    <name type="scientific">Luteimonas galliterrae</name>
    <dbReference type="NCBI Taxonomy" id="2940486"/>
    <lineage>
        <taxon>Bacteria</taxon>
        <taxon>Pseudomonadati</taxon>
        <taxon>Pseudomonadota</taxon>
        <taxon>Gammaproteobacteria</taxon>
        <taxon>Lysobacterales</taxon>
        <taxon>Lysobacteraceae</taxon>
        <taxon>Luteimonas</taxon>
    </lineage>
</organism>
<evidence type="ECO:0000259" key="2">
    <source>
        <dbReference type="PROSITE" id="PS50110"/>
    </source>
</evidence>
<feature type="modified residue" description="4-aspartylphosphate" evidence="1">
    <location>
        <position position="54"/>
    </location>
</feature>
<protein>
    <submittedName>
        <fullName evidence="3">Response regulator transcription factor</fullName>
    </submittedName>
</protein>
<dbReference type="InterPro" id="IPR001789">
    <property type="entry name" value="Sig_transdc_resp-reg_receiver"/>
</dbReference>
<dbReference type="RefSeq" id="WP_249471912.1">
    <property type="nucleotide sequence ID" value="NZ_JAMBEP010000001.1"/>
</dbReference>
<accession>A0ABT0MGH3</accession>
<dbReference type="PANTHER" id="PTHR45566:SF2">
    <property type="entry name" value="NARL SUBFAMILY"/>
    <property type="match status" value="1"/>
</dbReference>
<dbReference type="PROSITE" id="PS50110">
    <property type="entry name" value="RESPONSE_REGULATORY"/>
    <property type="match status" value="1"/>
</dbReference>
<keyword evidence="4" id="KW-1185">Reference proteome</keyword>
<dbReference type="Gene3D" id="3.40.50.2300">
    <property type="match status" value="1"/>
</dbReference>
<dbReference type="SMART" id="SM00448">
    <property type="entry name" value="REC"/>
    <property type="match status" value="1"/>
</dbReference>
<sequence length="136" mass="14562">MSRVRVLLAEDGPAMAKQLLVLLSKEFDVVGMVEDGFSLVQAARRMNPDVVVTDISMPGLDGLEAIRQLRRERADLHVVFITVHADRRLVERAMKLGPCGYVVKSVAGEDLLAAVNAVVAGESYVSGSIGSAGDRA</sequence>
<dbReference type="SUPFAM" id="SSF52172">
    <property type="entry name" value="CheY-like"/>
    <property type="match status" value="1"/>
</dbReference>
<gene>
    <name evidence="3" type="ORF">M2650_04830</name>
</gene>
<dbReference type="CDD" id="cd17535">
    <property type="entry name" value="REC_NarL-like"/>
    <property type="match status" value="1"/>
</dbReference>